<dbReference type="EMBL" id="FTPP01000002">
    <property type="protein sequence ID" value="SIT89642.1"/>
    <property type="molecule type" value="Genomic_DNA"/>
</dbReference>
<protein>
    <submittedName>
        <fullName evidence="5">AraC-type DNA-binding protein</fullName>
    </submittedName>
</protein>
<accession>A0A1R3XE24</accession>
<gene>
    <name evidence="5" type="ORF">SAMN05444128_2079</name>
</gene>
<keyword evidence="2 5" id="KW-0238">DNA-binding</keyword>
<dbReference type="AlphaFoldDB" id="A0A1R3XE24"/>
<evidence type="ECO:0000259" key="4">
    <source>
        <dbReference type="PROSITE" id="PS01124"/>
    </source>
</evidence>
<dbReference type="Pfam" id="PF12833">
    <property type="entry name" value="HTH_18"/>
    <property type="match status" value="1"/>
</dbReference>
<dbReference type="InterPro" id="IPR053142">
    <property type="entry name" value="PchR_regulatory_protein"/>
</dbReference>
<evidence type="ECO:0000313" key="5">
    <source>
        <dbReference type="EMBL" id="SIT89642.1"/>
    </source>
</evidence>
<dbReference type="PANTHER" id="PTHR47893:SF1">
    <property type="entry name" value="REGULATORY PROTEIN PCHR"/>
    <property type="match status" value="1"/>
</dbReference>
<dbReference type="InterPro" id="IPR018060">
    <property type="entry name" value="HTH_AraC"/>
</dbReference>
<evidence type="ECO:0000313" key="6">
    <source>
        <dbReference type="Proteomes" id="UP000187181"/>
    </source>
</evidence>
<dbReference type="PROSITE" id="PS01124">
    <property type="entry name" value="HTH_ARAC_FAMILY_2"/>
    <property type="match status" value="1"/>
</dbReference>
<dbReference type="GO" id="GO:0043565">
    <property type="term" value="F:sequence-specific DNA binding"/>
    <property type="evidence" value="ECO:0007669"/>
    <property type="project" value="InterPro"/>
</dbReference>
<reference evidence="6" key="1">
    <citation type="submission" date="2017-01" db="EMBL/GenBank/DDBJ databases">
        <authorList>
            <person name="Varghese N."/>
            <person name="Submissions S."/>
        </authorList>
    </citation>
    <scope>NUCLEOTIDE SEQUENCE [LARGE SCALE GENOMIC DNA]</scope>
    <source>
        <strain evidence="6">LP100</strain>
    </source>
</reference>
<keyword evidence="3" id="KW-0804">Transcription</keyword>
<keyword evidence="1" id="KW-0805">Transcription regulation</keyword>
<dbReference type="PROSITE" id="PS00041">
    <property type="entry name" value="HTH_ARAC_FAMILY_1"/>
    <property type="match status" value="1"/>
</dbReference>
<proteinExistence type="predicted"/>
<dbReference type="InterPro" id="IPR009057">
    <property type="entry name" value="Homeodomain-like_sf"/>
</dbReference>
<feature type="domain" description="HTH araC/xylS-type" evidence="4">
    <location>
        <begin position="229"/>
        <end position="326"/>
    </location>
</feature>
<dbReference type="PANTHER" id="PTHR47893">
    <property type="entry name" value="REGULATORY PROTEIN PCHR"/>
    <property type="match status" value="1"/>
</dbReference>
<sequence length="326" mass="37053">MKYEVSEPVIGDRSGACEQSTEQQRPAFCVCQGQNARANAEANMRFPSGEIHFSHTAISLSNKKVVGCFNSEDFAQLYFSMRGKSAFRIGENPKPFASFNAQQHNLLFFSDEEAQQEIKPDPQVEMLTVYIPSDFLLHYLPETGSPFSELRDNILAGKPARLRKTNLTITPRITAVLQELLNCMYTGYCKRMFVQAKVIELLMLQFEQCEQDEVPSTSGLKQTDIEKMLHARDLILQNMECPCSLIDLAHMVGTNEYYLKKHFKQVFGTTVFGYLNTYRMEQARKMLLEGDQKVGDIASALGFKYAAHFTAAFKKHFGYLPQKIKS</sequence>
<dbReference type="Proteomes" id="UP000187181">
    <property type="component" value="Unassembled WGS sequence"/>
</dbReference>
<organism evidence="5 6">
    <name type="scientific">Pontibacter indicus</name>
    <dbReference type="NCBI Taxonomy" id="1317125"/>
    <lineage>
        <taxon>Bacteria</taxon>
        <taxon>Pseudomonadati</taxon>
        <taxon>Bacteroidota</taxon>
        <taxon>Cytophagia</taxon>
        <taxon>Cytophagales</taxon>
        <taxon>Hymenobacteraceae</taxon>
        <taxon>Pontibacter</taxon>
    </lineage>
</organism>
<dbReference type="GO" id="GO:0003700">
    <property type="term" value="F:DNA-binding transcription factor activity"/>
    <property type="evidence" value="ECO:0007669"/>
    <property type="project" value="InterPro"/>
</dbReference>
<dbReference type="Gene3D" id="1.10.10.60">
    <property type="entry name" value="Homeodomain-like"/>
    <property type="match status" value="2"/>
</dbReference>
<evidence type="ECO:0000256" key="3">
    <source>
        <dbReference type="ARBA" id="ARBA00023163"/>
    </source>
</evidence>
<evidence type="ECO:0000256" key="2">
    <source>
        <dbReference type="ARBA" id="ARBA00023125"/>
    </source>
</evidence>
<dbReference type="SUPFAM" id="SSF46689">
    <property type="entry name" value="Homeodomain-like"/>
    <property type="match status" value="2"/>
</dbReference>
<keyword evidence="6" id="KW-1185">Reference proteome</keyword>
<dbReference type="STRING" id="1317125.SAMN05444128_2079"/>
<dbReference type="SMART" id="SM00342">
    <property type="entry name" value="HTH_ARAC"/>
    <property type="match status" value="1"/>
</dbReference>
<evidence type="ECO:0000256" key="1">
    <source>
        <dbReference type="ARBA" id="ARBA00023015"/>
    </source>
</evidence>
<dbReference type="InterPro" id="IPR018062">
    <property type="entry name" value="HTH_AraC-typ_CS"/>
</dbReference>
<name>A0A1R3XE24_9BACT</name>